<dbReference type="SUPFAM" id="SSF52540">
    <property type="entry name" value="P-loop containing nucleoside triphosphate hydrolases"/>
    <property type="match status" value="1"/>
</dbReference>
<evidence type="ECO:0000256" key="5">
    <source>
        <dbReference type="ARBA" id="ARBA00022989"/>
    </source>
</evidence>
<dbReference type="InterPro" id="IPR003593">
    <property type="entry name" value="AAA+_ATPase"/>
</dbReference>
<dbReference type="PROSITE" id="PS50893">
    <property type="entry name" value="ABC_TRANSPORTER_2"/>
    <property type="match status" value="1"/>
</dbReference>
<dbReference type="InterPro" id="IPR039421">
    <property type="entry name" value="Type_1_exporter"/>
</dbReference>
<evidence type="ECO:0000259" key="8">
    <source>
        <dbReference type="PROSITE" id="PS50893"/>
    </source>
</evidence>
<keyword evidence="5 7" id="KW-1133">Transmembrane helix</keyword>
<dbReference type="Pfam" id="PF00005">
    <property type="entry name" value="ABC_tran"/>
    <property type="match status" value="1"/>
</dbReference>
<dbReference type="InterPro" id="IPR027417">
    <property type="entry name" value="P-loop_NTPase"/>
</dbReference>
<gene>
    <name evidence="10" type="ORF">GCM10009775_31650</name>
</gene>
<dbReference type="InterPro" id="IPR017871">
    <property type="entry name" value="ABC_transporter-like_CS"/>
</dbReference>
<dbReference type="Gene3D" id="1.20.1560.10">
    <property type="entry name" value="ABC transporter type 1, transmembrane domain"/>
    <property type="match status" value="1"/>
</dbReference>
<keyword evidence="3" id="KW-0547">Nucleotide-binding</keyword>
<comment type="subcellular location">
    <subcellularLocation>
        <location evidence="1">Cell membrane</location>
        <topology evidence="1">Multi-pass membrane protein</topology>
    </subcellularLocation>
</comment>
<dbReference type="Proteomes" id="UP001501343">
    <property type="component" value="Unassembled WGS sequence"/>
</dbReference>
<keyword evidence="2 7" id="KW-0812">Transmembrane</keyword>
<evidence type="ECO:0000313" key="11">
    <source>
        <dbReference type="Proteomes" id="UP001501343"/>
    </source>
</evidence>
<dbReference type="EMBL" id="BAAAOF010000007">
    <property type="protein sequence ID" value="GAA1937321.1"/>
    <property type="molecule type" value="Genomic_DNA"/>
</dbReference>
<evidence type="ECO:0000259" key="9">
    <source>
        <dbReference type="PROSITE" id="PS50929"/>
    </source>
</evidence>
<protein>
    <submittedName>
        <fullName evidence="10">ABC transporter ATP-binding protein</fullName>
    </submittedName>
</protein>
<feature type="transmembrane region" description="Helical" evidence="7">
    <location>
        <begin position="90"/>
        <end position="110"/>
    </location>
</feature>
<keyword evidence="6 7" id="KW-0472">Membrane</keyword>
<feature type="domain" description="ABC transmembrane type-1" evidence="9">
    <location>
        <begin position="50"/>
        <end position="341"/>
    </location>
</feature>
<dbReference type="InterPro" id="IPR003439">
    <property type="entry name" value="ABC_transporter-like_ATP-bd"/>
</dbReference>
<name>A0ABN2PY51_9MICO</name>
<keyword evidence="4 10" id="KW-0067">ATP-binding</keyword>
<feature type="transmembrane region" description="Helical" evidence="7">
    <location>
        <begin position="49"/>
        <end position="70"/>
    </location>
</feature>
<dbReference type="PANTHER" id="PTHR43394">
    <property type="entry name" value="ATP-DEPENDENT PERMEASE MDL1, MITOCHONDRIAL"/>
    <property type="match status" value="1"/>
</dbReference>
<dbReference type="SMART" id="SM00382">
    <property type="entry name" value="AAA"/>
    <property type="match status" value="1"/>
</dbReference>
<feature type="domain" description="ABC transporter" evidence="8">
    <location>
        <begin position="378"/>
        <end position="616"/>
    </location>
</feature>
<evidence type="ECO:0000256" key="2">
    <source>
        <dbReference type="ARBA" id="ARBA00022692"/>
    </source>
</evidence>
<evidence type="ECO:0000313" key="10">
    <source>
        <dbReference type="EMBL" id="GAA1937321.1"/>
    </source>
</evidence>
<dbReference type="Pfam" id="PF00664">
    <property type="entry name" value="ABC_membrane"/>
    <property type="match status" value="1"/>
</dbReference>
<keyword evidence="11" id="KW-1185">Reference proteome</keyword>
<dbReference type="PROSITE" id="PS50929">
    <property type="entry name" value="ABC_TM1F"/>
    <property type="match status" value="1"/>
</dbReference>
<dbReference type="PROSITE" id="PS00211">
    <property type="entry name" value="ABC_TRANSPORTER_1"/>
    <property type="match status" value="1"/>
</dbReference>
<evidence type="ECO:0000256" key="4">
    <source>
        <dbReference type="ARBA" id="ARBA00022840"/>
    </source>
</evidence>
<evidence type="ECO:0000256" key="3">
    <source>
        <dbReference type="ARBA" id="ARBA00022741"/>
    </source>
</evidence>
<evidence type="ECO:0000256" key="7">
    <source>
        <dbReference type="SAM" id="Phobius"/>
    </source>
</evidence>
<dbReference type="CDD" id="cd18550">
    <property type="entry name" value="ABC_6TM_exporter_like"/>
    <property type="match status" value="1"/>
</dbReference>
<feature type="transmembrane region" description="Helical" evidence="7">
    <location>
        <begin position="180"/>
        <end position="208"/>
    </location>
</feature>
<comment type="caution">
    <text evidence="10">The sequence shown here is derived from an EMBL/GenBank/DDBJ whole genome shotgun (WGS) entry which is preliminary data.</text>
</comment>
<dbReference type="InterPro" id="IPR011527">
    <property type="entry name" value="ABC1_TM_dom"/>
</dbReference>
<dbReference type="Gene3D" id="3.40.50.300">
    <property type="entry name" value="P-loop containing nucleotide triphosphate hydrolases"/>
    <property type="match status" value="1"/>
</dbReference>
<dbReference type="GO" id="GO:0005524">
    <property type="term" value="F:ATP binding"/>
    <property type="evidence" value="ECO:0007669"/>
    <property type="project" value="UniProtKB-KW"/>
</dbReference>
<sequence>MSMGGRGGAGGGFRGVDIEAQKKLNAEAPKIAHLGRRVVVLFRPYTWRIAWTAFLVIAGAAIAVIPPLLVQRIFDDALFPTDGGGVDLPLLWRLVVLMIALFLLSAALGVGQTWLTSTVGNQVTGDLRVKLFDHLQAMELGFFTRTKTGVIQSRLQNDVGGVAGVLTNTVTSILGNVVTVIASLVAMIIIDWRLTLIAVVLMPFLVLVQRRVGQVRARIAGETQESLSELTSITQETLSVSGILLSKSFNRQRTESARYADENRNQVRLQVRRAMSGQGFFAVVQVLMASVPAVIYLVAGYLITGGTDMITAGTIVAFTTVQARLLMPLMGLMRVALDLQTSAALFARIFEYLDLVPAIEDSPAAIPVAKAPGPLGRIEFRDVVFRYPDAAADARPTLRGVSFTAEPGQHVAFVGPSGAGKTTVLYLTPRMYEASGGSVLFAGADVRELTQESIIDSVGIVSQETYLFHATIRENLLYAKPEATDAELEDACRAANIHHIIEGFERGYDTVVGERGYRLSGGEKQRIAIARVLLKDPPVLLLDEATSALDTVSERVVQEALDAAARGRTTLSIAHRLSTVIAADVIHVVEAGRIVESGTHSSLLAEGGLYAELAAQQLAASRILEVEAADPPPALPDRRADRAPAGPALELAVTVPIAVPESRVWTTPGLPEN</sequence>
<reference evidence="10 11" key="1">
    <citation type="journal article" date="2019" name="Int. J. Syst. Evol. Microbiol.">
        <title>The Global Catalogue of Microorganisms (GCM) 10K type strain sequencing project: providing services to taxonomists for standard genome sequencing and annotation.</title>
        <authorList>
            <consortium name="The Broad Institute Genomics Platform"/>
            <consortium name="The Broad Institute Genome Sequencing Center for Infectious Disease"/>
            <person name="Wu L."/>
            <person name="Ma J."/>
        </authorList>
    </citation>
    <scope>NUCLEOTIDE SEQUENCE [LARGE SCALE GENOMIC DNA]</scope>
    <source>
        <strain evidence="10 11">JCM 14900</strain>
    </source>
</reference>
<dbReference type="PANTHER" id="PTHR43394:SF1">
    <property type="entry name" value="ATP-BINDING CASSETTE SUB-FAMILY B MEMBER 10, MITOCHONDRIAL"/>
    <property type="match status" value="1"/>
</dbReference>
<evidence type="ECO:0000256" key="6">
    <source>
        <dbReference type="ARBA" id="ARBA00023136"/>
    </source>
</evidence>
<proteinExistence type="predicted"/>
<accession>A0ABN2PY51</accession>
<dbReference type="SUPFAM" id="SSF90123">
    <property type="entry name" value="ABC transporter transmembrane region"/>
    <property type="match status" value="1"/>
</dbReference>
<evidence type="ECO:0000256" key="1">
    <source>
        <dbReference type="ARBA" id="ARBA00004651"/>
    </source>
</evidence>
<feature type="transmembrane region" description="Helical" evidence="7">
    <location>
        <begin position="280"/>
        <end position="303"/>
    </location>
</feature>
<dbReference type="InterPro" id="IPR036640">
    <property type="entry name" value="ABC1_TM_sf"/>
</dbReference>
<organism evidence="10 11">
    <name type="scientific">Microbacterium aoyamense</name>
    <dbReference type="NCBI Taxonomy" id="344166"/>
    <lineage>
        <taxon>Bacteria</taxon>
        <taxon>Bacillati</taxon>
        <taxon>Actinomycetota</taxon>
        <taxon>Actinomycetes</taxon>
        <taxon>Micrococcales</taxon>
        <taxon>Microbacteriaceae</taxon>
        <taxon>Microbacterium</taxon>
    </lineage>
</organism>